<dbReference type="FunFam" id="3.40.1000.10:FF:000001">
    <property type="entry name" value="Repulsive guidance molecule BMP co-receptor a"/>
    <property type="match status" value="1"/>
</dbReference>
<evidence type="ECO:0000256" key="7">
    <source>
        <dbReference type="ARBA" id="ARBA00023136"/>
    </source>
</evidence>
<reference evidence="14" key="1">
    <citation type="journal article" date="2022" name="bioRxiv">
        <title>Sequencing and chromosome-scale assembly of the giantPleurodeles waltlgenome.</title>
        <authorList>
            <person name="Brown T."/>
            <person name="Elewa A."/>
            <person name="Iarovenko S."/>
            <person name="Subramanian E."/>
            <person name="Araus A.J."/>
            <person name="Petzold A."/>
            <person name="Susuki M."/>
            <person name="Suzuki K.-i.T."/>
            <person name="Hayashi T."/>
            <person name="Toyoda A."/>
            <person name="Oliveira C."/>
            <person name="Osipova E."/>
            <person name="Leigh N.D."/>
            <person name="Simon A."/>
            <person name="Yun M.H."/>
        </authorList>
    </citation>
    <scope>NUCLEOTIDE SEQUENCE</scope>
    <source>
        <strain evidence="14">20211129_DDA</strain>
        <tissue evidence="14">Liver</tissue>
    </source>
</reference>
<organism evidence="14 15">
    <name type="scientific">Pleurodeles waltl</name>
    <name type="common">Iberian ribbed newt</name>
    <dbReference type="NCBI Taxonomy" id="8319"/>
    <lineage>
        <taxon>Eukaryota</taxon>
        <taxon>Metazoa</taxon>
        <taxon>Chordata</taxon>
        <taxon>Craniata</taxon>
        <taxon>Vertebrata</taxon>
        <taxon>Euteleostomi</taxon>
        <taxon>Amphibia</taxon>
        <taxon>Batrachia</taxon>
        <taxon>Caudata</taxon>
        <taxon>Salamandroidea</taxon>
        <taxon>Salamandridae</taxon>
        <taxon>Pleurodelinae</taxon>
        <taxon>Pleurodeles</taxon>
    </lineage>
</organism>
<evidence type="ECO:0000256" key="1">
    <source>
        <dbReference type="ARBA" id="ARBA00004609"/>
    </source>
</evidence>
<feature type="signal peptide" evidence="11">
    <location>
        <begin position="1"/>
        <end position="15"/>
    </location>
</feature>
<dbReference type="Proteomes" id="UP001066276">
    <property type="component" value="Chromosome 12"/>
</dbReference>
<comment type="subcellular location">
    <subcellularLocation>
        <location evidence="1">Cell membrane</location>
        <topology evidence="1">Lipid-anchor</topology>
        <topology evidence="1">GPI-anchor</topology>
    </subcellularLocation>
</comment>
<evidence type="ECO:0000256" key="8">
    <source>
        <dbReference type="ARBA" id="ARBA00023157"/>
    </source>
</evidence>
<accession>A0AAV7L302</accession>
<keyword evidence="15" id="KW-1185">Reference proteome</keyword>
<feature type="domain" description="Repulsive guidance molecule C-terminal" evidence="12">
    <location>
        <begin position="122"/>
        <end position="356"/>
    </location>
</feature>
<dbReference type="Pfam" id="PF06534">
    <property type="entry name" value="RGM_C"/>
    <property type="match status" value="1"/>
</dbReference>
<comment type="caution">
    <text evidence="14">The sequence shown here is derived from an EMBL/GenBank/DDBJ whole genome shotgun (WGS) entry which is preliminary data.</text>
</comment>
<evidence type="ECO:0000259" key="13">
    <source>
        <dbReference type="Pfam" id="PF06535"/>
    </source>
</evidence>
<dbReference type="EMBL" id="JANPWB010000016">
    <property type="protein sequence ID" value="KAJ1085902.1"/>
    <property type="molecule type" value="Genomic_DNA"/>
</dbReference>
<evidence type="ECO:0000259" key="12">
    <source>
        <dbReference type="Pfam" id="PF06534"/>
    </source>
</evidence>
<keyword evidence="9" id="KW-0325">Glycoprotein</keyword>
<evidence type="ECO:0000256" key="3">
    <source>
        <dbReference type="ARBA" id="ARBA00022475"/>
    </source>
</evidence>
<evidence type="ECO:0000313" key="14">
    <source>
        <dbReference type="EMBL" id="KAJ1085902.1"/>
    </source>
</evidence>
<evidence type="ECO:0000313" key="15">
    <source>
        <dbReference type="Proteomes" id="UP001066276"/>
    </source>
</evidence>
<dbReference type="GO" id="GO:0015026">
    <property type="term" value="F:coreceptor activity"/>
    <property type="evidence" value="ECO:0007669"/>
    <property type="project" value="TreeGrafter"/>
</dbReference>
<dbReference type="GO" id="GO:0098552">
    <property type="term" value="C:side of membrane"/>
    <property type="evidence" value="ECO:0007669"/>
    <property type="project" value="UniProtKB-KW"/>
</dbReference>
<protein>
    <submittedName>
        <fullName evidence="14">Uncharacterized protein</fullName>
    </submittedName>
</protein>
<evidence type="ECO:0000256" key="10">
    <source>
        <dbReference type="ARBA" id="ARBA00023288"/>
    </source>
</evidence>
<name>A0AAV7L302_PLEWA</name>
<dbReference type="GO" id="GO:0010604">
    <property type="term" value="P:positive regulation of macromolecule metabolic process"/>
    <property type="evidence" value="ECO:0007669"/>
    <property type="project" value="UniProtKB-ARBA"/>
</dbReference>
<comment type="similarity">
    <text evidence="2">Belongs to the repulsive guidance molecule (RGM) family.</text>
</comment>
<evidence type="ECO:0000256" key="11">
    <source>
        <dbReference type="SAM" id="SignalP"/>
    </source>
</evidence>
<sequence length="399" mass="43358">MLLAVCACVAPAVHSQQCKIQWCNSEYLSASSPSHAAPEDPPTDGDYCTALRAYAHCTRRTARACRGDLGYHSAVFRIRELFSQHNCSSDGPTSVAKRRDPPGPSLAEACTYVTRADTPRRYAHCGLFGDPHLRTFKDEFQTCKVQGAWPLIDNQHLSVQVTNVAVAPGSSATATNKITVIFKSYPGCVEQKVYQASTEDLPLAFNDGTRNGGLAEGAGSLRIIEKPALGQVEIQALYIGSTILIRQVGRYLTFAIRVPEETLNFSEEGSLQLCLHGCPRGELIQEHRLSLERSSAVWPVSRKAYTVETATAQCRDILQVEDVYFHSCVFDLLTTGDPEFSKAAHGALEDLKALYPSRLKLSAAPKTVSLPVGSQASKGQFSTLLLCSVLFLLAVLCCG</sequence>
<keyword evidence="3" id="KW-1003">Cell membrane</keyword>
<dbReference type="AlphaFoldDB" id="A0AAV7L302"/>
<keyword evidence="10" id="KW-0449">Lipoprotein</keyword>
<feature type="domain" description="Repulsive guidance molecule N-terminal" evidence="13">
    <location>
        <begin position="18"/>
        <end position="88"/>
    </location>
</feature>
<keyword evidence="8" id="KW-1015">Disulfide bond</keyword>
<feature type="chain" id="PRO_5043372680" evidence="11">
    <location>
        <begin position="16"/>
        <end position="399"/>
    </location>
</feature>
<keyword evidence="7" id="KW-0472">Membrane</keyword>
<keyword evidence="4" id="KW-0336">GPI-anchor</keyword>
<dbReference type="GO" id="GO:0005886">
    <property type="term" value="C:plasma membrane"/>
    <property type="evidence" value="ECO:0007669"/>
    <property type="project" value="UniProtKB-SubCell"/>
</dbReference>
<dbReference type="InterPro" id="IPR009496">
    <property type="entry name" value="RGM_C"/>
</dbReference>
<dbReference type="PANTHER" id="PTHR31428">
    <property type="entry name" value="RGM DOMAIN FAMILY MEMBER DRAG-1"/>
    <property type="match status" value="1"/>
</dbReference>
<dbReference type="Pfam" id="PF06535">
    <property type="entry name" value="RGM_N"/>
    <property type="match status" value="1"/>
</dbReference>
<keyword evidence="5 11" id="KW-0732">Signal</keyword>
<dbReference type="GO" id="GO:0030509">
    <property type="term" value="P:BMP signaling pathway"/>
    <property type="evidence" value="ECO:0007669"/>
    <property type="project" value="TreeGrafter"/>
</dbReference>
<evidence type="ECO:0000256" key="9">
    <source>
        <dbReference type="ARBA" id="ARBA00023180"/>
    </source>
</evidence>
<gene>
    <name evidence="14" type="ORF">NDU88_006026</name>
</gene>
<evidence type="ECO:0000256" key="4">
    <source>
        <dbReference type="ARBA" id="ARBA00022622"/>
    </source>
</evidence>
<dbReference type="InterPro" id="IPR010536">
    <property type="entry name" value="RGM_N"/>
</dbReference>
<evidence type="ECO:0000256" key="2">
    <source>
        <dbReference type="ARBA" id="ARBA00005321"/>
    </source>
</evidence>
<keyword evidence="6" id="KW-0068">Autocatalytic cleavage</keyword>
<dbReference type="InterPro" id="IPR040287">
    <property type="entry name" value="RGM"/>
</dbReference>
<evidence type="ECO:0000256" key="5">
    <source>
        <dbReference type="ARBA" id="ARBA00022729"/>
    </source>
</evidence>
<evidence type="ECO:0000256" key="6">
    <source>
        <dbReference type="ARBA" id="ARBA00022813"/>
    </source>
</evidence>
<proteinExistence type="inferred from homology"/>
<dbReference type="PANTHER" id="PTHR31428:SF7">
    <property type="entry name" value="RGM DOMAIN FAMILY ISOFORM X1"/>
    <property type="match status" value="1"/>
</dbReference>
<dbReference type="Gene3D" id="3.40.1000.10">
    <property type="entry name" value="Mog1/PsbP, alpha/beta/alpha sandwich"/>
    <property type="match status" value="1"/>
</dbReference>
<dbReference type="GO" id="GO:0080090">
    <property type="term" value="P:regulation of primary metabolic process"/>
    <property type="evidence" value="ECO:0007669"/>
    <property type="project" value="UniProtKB-ARBA"/>
</dbReference>